<evidence type="ECO:0000256" key="3">
    <source>
        <dbReference type="ARBA" id="ARBA00022729"/>
    </source>
</evidence>
<gene>
    <name evidence="5" type="ORF">GCM10011328_38540</name>
</gene>
<dbReference type="EMBL" id="BMFZ01000013">
    <property type="protein sequence ID" value="GGA59411.1"/>
    <property type="molecule type" value="Genomic_DNA"/>
</dbReference>
<dbReference type="PANTHER" id="PTHR35869:SF1">
    <property type="entry name" value="OUTER-MEMBRANE LIPOPROTEIN CARRIER PROTEIN"/>
    <property type="match status" value="1"/>
</dbReference>
<sequence length="195" mass="22583">MLFIMLSSAAQAVTLDEIQQRFAQQPVVRAQFSQERHIKDMPQALRSSGELMIARDKGLWWQQQKPFPLTLVLDDSRMVQVINGQPPQIITAASNPQMFQFNHLLRALFQADRRVLEQNFSLKFSDQGQGKWQLVLVPKTSPLDKLFNTITLQGQQYLDHIALNDRQGDRTDITFSNQRLTPKNLTDDEQQRFVF</sequence>
<proteinExistence type="predicted"/>
<name>A0ABQ1H6F1_9GAMM</name>
<evidence type="ECO:0000256" key="2">
    <source>
        <dbReference type="ARBA" id="ARBA00022448"/>
    </source>
</evidence>
<keyword evidence="3" id="KW-0732">Signal</keyword>
<dbReference type="RefSeq" id="WP_188475220.1">
    <property type="nucleotide sequence ID" value="NZ_BMFZ01000013.1"/>
</dbReference>
<reference evidence="6" key="1">
    <citation type="journal article" date="2019" name="Int. J. Syst. Evol. Microbiol.">
        <title>The Global Catalogue of Microorganisms (GCM) 10K type strain sequencing project: providing services to taxonomists for standard genome sequencing and annotation.</title>
        <authorList>
            <consortium name="The Broad Institute Genomics Platform"/>
            <consortium name="The Broad Institute Genome Sequencing Center for Infectious Disease"/>
            <person name="Wu L."/>
            <person name="Ma J."/>
        </authorList>
    </citation>
    <scope>NUCLEOTIDE SEQUENCE [LARGE SCALE GENOMIC DNA]</scope>
    <source>
        <strain evidence="6">CGMCC 1.12806</strain>
    </source>
</reference>
<dbReference type="PANTHER" id="PTHR35869">
    <property type="entry name" value="OUTER-MEMBRANE LIPOPROTEIN CARRIER PROTEIN"/>
    <property type="match status" value="1"/>
</dbReference>
<comment type="caution">
    <text evidence="5">The sequence shown here is derived from an EMBL/GenBank/DDBJ whole genome shotgun (WGS) entry which is preliminary data.</text>
</comment>
<comment type="subunit">
    <text evidence="1">Monomer.</text>
</comment>
<keyword evidence="6" id="KW-1185">Reference proteome</keyword>
<dbReference type="InterPro" id="IPR029046">
    <property type="entry name" value="LolA/LolB/LppX"/>
</dbReference>
<dbReference type="Gene3D" id="2.50.20.10">
    <property type="entry name" value="Lipoprotein localisation LolA/LolB/LppX"/>
    <property type="match status" value="1"/>
</dbReference>
<evidence type="ECO:0000256" key="1">
    <source>
        <dbReference type="ARBA" id="ARBA00011245"/>
    </source>
</evidence>
<evidence type="ECO:0000256" key="4">
    <source>
        <dbReference type="ARBA" id="ARBA00022927"/>
    </source>
</evidence>
<accession>A0ABQ1H6F1</accession>
<organism evidence="5 6">
    <name type="scientific">Hafnia psychrotolerans</name>
    <dbReference type="NCBI Taxonomy" id="1477018"/>
    <lineage>
        <taxon>Bacteria</taxon>
        <taxon>Pseudomonadati</taxon>
        <taxon>Pseudomonadota</taxon>
        <taxon>Gammaproteobacteria</taxon>
        <taxon>Enterobacterales</taxon>
        <taxon>Hafniaceae</taxon>
        <taxon>Hafnia</taxon>
    </lineage>
</organism>
<keyword evidence="4" id="KW-0653">Protein transport</keyword>
<evidence type="ECO:0000313" key="6">
    <source>
        <dbReference type="Proteomes" id="UP000627464"/>
    </source>
</evidence>
<dbReference type="CDD" id="cd16325">
    <property type="entry name" value="LolA"/>
    <property type="match status" value="1"/>
</dbReference>
<protein>
    <submittedName>
        <fullName evidence="5">Outer-membrane lipoprotein carrier protein</fullName>
    </submittedName>
</protein>
<dbReference type="Proteomes" id="UP000627464">
    <property type="component" value="Unassembled WGS sequence"/>
</dbReference>
<dbReference type="SUPFAM" id="SSF89392">
    <property type="entry name" value="Prokaryotic lipoproteins and lipoprotein localization factors"/>
    <property type="match status" value="1"/>
</dbReference>
<dbReference type="InterPro" id="IPR004564">
    <property type="entry name" value="OM_lipoprot_carrier_LolA-like"/>
</dbReference>
<dbReference type="Pfam" id="PF03548">
    <property type="entry name" value="LolA"/>
    <property type="match status" value="1"/>
</dbReference>
<keyword evidence="2" id="KW-0813">Transport</keyword>
<keyword evidence="5" id="KW-0449">Lipoprotein</keyword>
<evidence type="ECO:0000313" key="5">
    <source>
        <dbReference type="EMBL" id="GGA59411.1"/>
    </source>
</evidence>